<comment type="subcellular location">
    <subcellularLocation>
        <location evidence="2 13">Nucleus</location>
    </subcellularLocation>
</comment>
<feature type="compositionally biased region" description="Polar residues" evidence="16">
    <location>
        <begin position="589"/>
        <end position="606"/>
    </location>
</feature>
<keyword evidence="21" id="KW-1185">Reference proteome</keyword>
<dbReference type="InterPro" id="IPR043519">
    <property type="entry name" value="NT_sf"/>
</dbReference>
<comment type="similarity">
    <text evidence="3 13">Belongs to the poly(A) polymerase family.</text>
</comment>
<dbReference type="InterPro" id="IPR048840">
    <property type="entry name" value="PolA_pol_NTPase"/>
</dbReference>
<evidence type="ECO:0000256" key="7">
    <source>
        <dbReference type="ARBA" id="ARBA00022741"/>
    </source>
</evidence>
<dbReference type="InterPro" id="IPR007010">
    <property type="entry name" value="PolA_pol_RNA-bd_dom"/>
</dbReference>
<proteinExistence type="inferred from homology"/>
<evidence type="ECO:0000256" key="2">
    <source>
        <dbReference type="ARBA" id="ARBA00004123"/>
    </source>
</evidence>
<evidence type="ECO:0000259" key="17">
    <source>
        <dbReference type="Pfam" id="PF04926"/>
    </source>
</evidence>
<keyword evidence="11" id="KW-0464">Manganese</keyword>
<evidence type="ECO:0000259" key="19">
    <source>
        <dbReference type="Pfam" id="PF20750"/>
    </source>
</evidence>
<dbReference type="OrthoDB" id="412748at2759"/>
<dbReference type="Gene3D" id="3.30.70.590">
    <property type="entry name" value="Poly(A) polymerase predicted RNA binding domain"/>
    <property type="match status" value="1"/>
</dbReference>
<evidence type="ECO:0000256" key="16">
    <source>
        <dbReference type="SAM" id="MobiDB-lite"/>
    </source>
</evidence>
<dbReference type="EMBL" id="MCFK01003926">
    <property type="protein sequence ID" value="RKF61742.1"/>
    <property type="molecule type" value="Genomic_DNA"/>
</dbReference>
<keyword evidence="12 13" id="KW-0539">Nucleus</keyword>
<comment type="cofactor">
    <cofactor evidence="15">
        <name>Mg(2+)</name>
        <dbReference type="ChEBI" id="CHEBI:18420"/>
    </cofactor>
    <text evidence="15">Binds 2 magnesium ions. Also active with manganese.</text>
</comment>
<evidence type="ECO:0000256" key="1">
    <source>
        <dbReference type="ARBA" id="ARBA00001936"/>
    </source>
</evidence>
<feature type="binding site" evidence="15">
    <location>
        <position position="134"/>
    </location>
    <ligand>
        <name>Mg(2+)</name>
        <dbReference type="ChEBI" id="CHEBI:18420"/>
        <label>1</label>
        <note>catalytic</note>
    </ligand>
</feature>
<dbReference type="GO" id="GO:0031123">
    <property type="term" value="P:RNA 3'-end processing"/>
    <property type="evidence" value="ECO:0007669"/>
    <property type="project" value="InterPro"/>
</dbReference>
<evidence type="ECO:0000313" key="20">
    <source>
        <dbReference type="EMBL" id="RKF61742.1"/>
    </source>
</evidence>
<evidence type="ECO:0000256" key="14">
    <source>
        <dbReference type="PIRSR" id="PIRSR018425-1"/>
    </source>
</evidence>
<comment type="catalytic activity">
    <reaction evidence="13">
        <text>RNA(n) + ATP = RNA(n)-3'-adenine ribonucleotide + diphosphate</text>
        <dbReference type="Rhea" id="RHEA:11332"/>
        <dbReference type="Rhea" id="RHEA-COMP:14527"/>
        <dbReference type="Rhea" id="RHEA-COMP:17347"/>
        <dbReference type="ChEBI" id="CHEBI:30616"/>
        <dbReference type="ChEBI" id="CHEBI:33019"/>
        <dbReference type="ChEBI" id="CHEBI:140395"/>
        <dbReference type="ChEBI" id="CHEBI:173115"/>
        <dbReference type="EC" id="2.7.7.19"/>
    </reaction>
</comment>
<sequence length="606" mass="67361">MQLESPRLLSTNNSDTPFLCQTVAAHAGCIVDMATQGTKFLGVTAPLSLTLPNETENQASNALIEELKRQNNYENAAETAHRQRVLNSLQLITEEFVRQVSKAQGLPANLIKSAGGMVVTFGSYKLGVIGPGSDIDTLVLAPQNVTKEDFFSRFPDLLKSMGTEGPITELTAKPDAFAPCITLKYAGIDIDLLFGRVAISQVPRNLSLRNQSMLRGLNNEEVRSLNGVRVADEILNLVPEPAIFRTALRTIKLWGTRRAIAGNIYGFPGGVTWAILVARICQLYPRATSSTIVFKFFRIMEKWRWPMPVLLKEIESVNTLGLKVWNPKIYGSDKNHIMPIITPAYPEMCTTHNFSLSTKAILQKELKRGGDITDKVMSGKASWKDLFAKHTFFTQGYKYYLSVVSASKTKESQLLWSGFVESKVRLLVNKLEYHPSIALAHPFNKGFTRAHRCRTEEEVDLVKNGSLQFHATDIATSTTGHGLTIDTAAKEKVNENQEIEKDKNFIMVFTATHYIGLELAKGAKSLDLSYEVEEFKSICTSSDAYNQEENSLGIAHTKNCDLPDDVFAEGEIKPTRLVKQKKKRPATEESIQVPNKRQQTSLIAVG</sequence>
<keyword evidence="8 13" id="KW-0067">ATP-binding</keyword>
<keyword evidence="7 13" id="KW-0547">Nucleotide-binding</keyword>
<evidence type="ECO:0000259" key="18">
    <source>
        <dbReference type="Pfam" id="PF04928"/>
    </source>
</evidence>
<keyword evidence="9 15" id="KW-0460">Magnesium</keyword>
<name>A0A420HWG5_9PEZI</name>
<evidence type="ECO:0000256" key="5">
    <source>
        <dbReference type="ARBA" id="ARBA00022679"/>
    </source>
</evidence>
<dbReference type="GO" id="GO:0046872">
    <property type="term" value="F:metal ion binding"/>
    <property type="evidence" value="ECO:0007669"/>
    <property type="project" value="UniProtKB-KW"/>
</dbReference>
<dbReference type="PIRSF" id="PIRSF018425">
    <property type="entry name" value="PolyA_polymerase"/>
    <property type="match status" value="1"/>
</dbReference>
<dbReference type="FunFam" id="1.10.1410.10:FF:000001">
    <property type="entry name" value="Putative poly(A) polymerase gamma"/>
    <property type="match status" value="1"/>
</dbReference>
<feature type="binding site" evidence="15">
    <location>
        <position position="136"/>
    </location>
    <ligand>
        <name>Mg(2+)</name>
        <dbReference type="ChEBI" id="CHEBI:18420"/>
        <label>1</label>
        <note>catalytic</note>
    </ligand>
</feature>
<organism evidence="20 21">
    <name type="scientific">Erysiphe neolycopersici</name>
    <dbReference type="NCBI Taxonomy" id="212602"/>
    <lineage>
        <taxon>Eukaryota</taxon>
        <taxon>Fungi</taxon>
        <taxon>Dikarya</taxon>
        <taxon>Ascomycota</taxon>
        <taxon>Pezizomycotina</taxon>
        <taxon>Leotiomycetes</taxon>
        <taxon>Erysiphales</taxon>
        <taxon>Erysiphaceae</taxon>
        <taxon>Erysiphe</taxon>
    </lineage>
</organism>
<dbReference type="GO" id="GO:0005524">
    <property type="term" value="F:ATP binding"/>
    <property type="evidence" value="ECO:0007669"/>
    <property type="project" value="UniProtKB-UniRule"/>
</dbReference>
<dbReference type="Pfam" id="PF04928">
    <property type="entry name" value="PAP_central"/>
    <property type="match status" value="1"/>
</dbReference>
<dbReference type="InterPro" id="IPR007012">
    <property type="entry name" value="PolA_pol_cen_dom"/>
</dbReference>
<dbReference type="PANTHER" id="PTHR10682">
    <property type="entry name" value="POLY A POLYMERASE"/>
    <property type="match status" value="1"/>
</dbReference>
<evidence type="ECO:0000313" key="21">
    <source>
        <dbReference type="Proteomes" id="UP000286134"/>
    </source>
</evidence>
<feature type="binding site" evidence="14">
    <location>
        <begin position="134"/>
        <end position="136"/>
    </location>
    <ligand>
        <name>ATP</name>
        <dbReference type="ChEBI" id="CHEBI:30616"/>
    </ligand>
</feature>
<gene>
    <name evidence="20" type="ORF">OnM2_039050</name>
</gene>
<feature type="binding site" evidence="14">
    <location>
        <position position="252"/>
    </location>
    <ligand>
        <name>ATP</name>
        <dbReference type="ChEBI" id="CHEBI:30616"/>
    </ligand>
</feature>
<feature type="binding site" evidence="15">
    <location>
        <position position="134"/>
    </location>
    <ligand>
        <name>Mg(2+)</name>
        <dbReference type="ChEBI" id="CHEBI:18420"/>
        <label>2</label>
        <note>catalytic</note>
    </ligand>
</feature>
<evidence type="ECO:0000256" key="10">
    <source>
        <dbReference type="ARBA" id="ARBA00022884"/>
    </source>
</evidence>
<evidence type="ECO:0000256" key="15">
    <source>
        <dbReference type="PIRSR" id="PIRSR018425-2"/>
    </source>
</evidence>
<evidence type="ECO:0000256" key="6">
    <source>
        <dbReference type="ARBA" id="ARBA00022723"/>
    </source>
</evidence>
<dbReference type="FunFam" id="3.30.460.10:FF:000002">
    <property type="entry name" value="Poly(A) polymerase alpha, putative"/>
    <property type="match status" value="1"/>
</dbReference>
<dbReference type="Gene3D" id="3.30.460.10">
    <property type="entry name" value="Beta Polymerase, domain 2"/>
    <property type="match status" value="1"/>
</dbReference>
<evidence type="ECO:0000256" key="4">
    <source>
        <dbReference type="ARBA" id="ARBA00022664"/>
    </source>
</evidence>
<evidence type="ECO:0000256" key="3">
    <source>
        <dbReference type="ARBA" id="ARBA00010912"/>
    </source>
</evidence>
<dbReference type="SUPFAM" id="SSF81631">
    <property type="entry name" value="PAP/OAS1 substrate-binding domain"/>
    <property type="match status" value="1"/>
</dbReference>
<keyword evidence="4 13" id="KW-0507">mRNA processing</keyword>
<dbReference type="FunFam" id="3.30.70.590:FF:000003">
    <property type="entry name" value="Poly(A) polymerase"/>
    <property type="match status" value="1"/>
</dbReference>
<dbReference type="SUPFAM" id="SSF81301">
    <property type="entry name" value="Nucleotidyltransferase"/>
    <property type="match status" value="1"/>
</dbReference>
<accession>A0A420HWG5</accession>
<feature type="binding site" evidence="15">
    <location>
        <position position="191"/>
    </location>
    <ligand>
        <name>Mg(2+)</name>
        <dbReference type="ChEBI" id="CHEBI:18420"/>
        <label>2</label>
        <note>catalytic</note>
    </ligand>
</feature>
<feature type="domain" description="Poly(A) polymerase nucleotidyltransferase" evidence="19">
    <location>
        <begin position="42"/>
        <end position="238"/>
    </location>
</feature>
<dbReference type="InterPro" id="IPR014492">
    <property type="entry name" value="PolyA_polymerase"/>
</dbReference>
<keyword evidence="10" id="KW-0694">RNA-binding</keyword>
<feature type="binding site" evidence="15">
    <location>
        <position position="136"/>
    </location>
    <ligand>
        <name>Mg(2+)</name>
        <dbReference type="ChEBI" id="CHEBI:18420"/>
        <label>2</label>
        <note>catalytic</note>
    </ligand>
</feature>
<evidence type="ECO:0000256" key="8">
    <source>
        <dbReference type="ARBA" id="ARBA00022840"/>
    </source>
</evidence>
<evidence type="ECO:0000256" key="13">
    <source>
        <dbReference type="PIRNR" id="PIRNR018425"/>
    </source>
</evidence>
<evidence type="ECO:0000256" key="9">
    <source>
        <dbReference type="ARBA" id="ARBA00022842"/>
    </source>
</evidence>
<feature type="domain" description="Poly(A) polymerase RNA-binding" evidence="17">
    <location>
        <begin position="391"/>
        <end position="575"/>
    </location>
</feature>
<dbReference type="Proteomes" id="UP000286134">
    <property type="component" value="Unassembled WGS sequence"/>
</dbReference>
<feature type="region of interest" description="Disordered" evidence="16">
    <location>
        <begin position="577"/>
        <end position="606"/>
    </location>
</feature>
<feature type="binding site" evidence="14">
    <location>
        <begin position="270"/>
        <end position="271"/>
    </location>
    <ligand>
        <name>ATP</name>
        <dbReference type="ChEBI" id="CHEBI:30616"/>
    </ligand>
</feature>
<dbReference type="EC" id="2.7.7.19" evidence="13"/>
<dbReference type="Pfam" id="PF04926">
    <property type="entry name" value="PAP_RNA-bind"/>
    <property type="match status" value="1"/>
</dbReference>
<dbReference type="GO" id="GO:0003723">
    <property type="term" value="F:RNA binding"/>
    <property type="evidence" value="ECO:0007669"/>
    <property type="project" value="UniProtKB-UniRule"/>
</dbReference>
<comment type="caution">
    <text evidence="20">The sequence shown here is derived from an EMBL/GenBank/DDBJ whole genome shotgun (WGS) entry which is preliminary data.</text>
</comment>
<feature type="domain" description="Poly(A) polymerase central" evidence="18">
    <location>
        <begin position="244"/>
        <end position="389"/>
    </location>
</feature>
<dbReference type="PANTHER" id="PTHR10682:SF10">
    <property type="entry name" value="POLYNUCLEOTIDE ADENYLYLTRANSFERASE"/>
    <property type="match status" value="1"/>
</dbReference>
<dbReference type="GO" id="GO:0006397">
    <property type="term" value="P:mRNA processing"/>
    <property type="evidence" value="ECO:0007669"/>
    <property type="project" value="UniProtKB-KW"/>
</dbReference>
<feature type="binding site" evidence="14">
    <location>
        <begin position="121"/>
        <end position="123"/>
    </location>
    <ligand>
        <name>ATP</name>
        <dbReference type="ChEBI" id="CHEBI:30616"/>
    </ligand>
</feature>
<dbReference type="Pfam" id="PF20750">
    <property type="entry name" value="PAP_NTPase"/>
    <property type="match status" value="1"/>
</dbReference>
<dbReference type="Gene3D" id="1.10.1410.10">
    <property type="match status" value="1"/>
</dbReference>
<dbReference type="SUPFAM" id="SSF55003">
    <property type="entry name" value="PAP/Archaeal CCA-adding enzyme, C-terminal domain"/>
    <property type="match status" value="1"/>
</dbReference>
<reference evidence="20 21" key="1">
    <citation type="journal article" date="2018" name="BMC Genomics">
        <title>Comparative genome analyses reveal sequence features reflecting distinct modes of host-adaptation between dicot and monocot powdery mildew.</title>
        <authorList>
            <person name="Wu Y."/>
            <person name="Ma X."/>
            <person name="Pan Z."/>
            <person name="Kale S.D."/>
            <person name="Song Y."/>
            <person name="King H."/>
            <person name="Zhang Q."/>
            <person name="Presley C."/>
            <person name="Deng X."/>
            <person name="Wei C.I."/>
            <person name="Xiao S."/>
        </authorList>
    </citation>
    <scope>NUCLEOTIDE SEQUENCE [LARGE SCALE GENOMIC DNA]</scope>
    <source>
        <strain evidence="20">UMSG2</strain>
    </source>
</reference>
<feature type="binding site" evidence="14">
    <location>
        <position position="191"/>
    </location>
    <ligand>
        <name>ATP</name>
        <dbReference type="ChEBI" id="CHEBI:30616"/>
    </ligand>
</feature>
<keyword evidence="5 13" id="KW-0808">Transferase</keyword>
<comment type="function">
    <text evidence="13">Polymerase that creates the 3'-poly(A) tail of mRNA's.</text>
</comment>
<dbReference type="GO" id="GO:0005634">
    <property type="term" value="C:nucleus"/>
    <property type="evidence" value="ECO:0007669"/>
    <property type="project" value="UniProtKB-SubCell"/>
</dbReference>
<keyword evidence="6 15" id="KW-0479">Metal-binding</keyword>
<dbReference type="AlphaFoldDB" id="A0A420HWG5"/>
<protein>
    <recommendedName>
        <fullName evidence="13">Poly(A) polymerase</fullName>
        <ecNumber evidence="13">2.7.7.19</ecNumber>
    </recommendedName>
</protein>
<evidence type="ECO:0000256" key="12">
    <source>
        <dbReference type="ARBA" id="ARBA00023242"/>
    </source>
</evidence>
<dbReference type="CDD" id="cd05402">
    <property type="entry name" value="NT_PAP_TUTase"/>
    <property type="match status" value="1"/>
</dbReference>
<evidence type="ECO:0000256" key="11">
    <source>
        <dbReference type="ARBA" id="ARBA00023211"/>
    </source>
</evidence>
<dbReference type="STRING" id="212602.A0A420HWG5"/>
<dbReference type="InterPro" id="IPR011068">
    <property type="entry name" value="NuclTrfase_I-like_C"/>
</dbReference>
<dbReference type="GO" id="GO:1990817">
    <property type="term" value="F:poly(A) RNA polymerase activity"/>
    <property type="evidence" value="ECO:0007669"/>
    <property type="project" value="UniProtKB-UniRule"/>
</dbReference>
<comment type="cofactor">
    <cofactor evidence="1">
        <name>Mn(2+)</name>
        <dbReference type="ChEBI" id="CHEBI:29035"/>
    </cofactor>
</comment>